<sequence>MSKTPNTVNLDTEIKQCAVTQPYEGLQSDFGKKLINHLASHSKFKEEHIREIADKILSNEAQMLTPQE</sequence>
<evidence type="ECO:0000313" key="1">
    <source>
        <dbReference type="EMBL" id="MBB4807062.1"/>
    </source>
</evidence>
<proteinExistence type="predicted"/>
<protein>
    <submittedName>
        <fullName evidence="1">Uncharacterized protein</fullName>
    </submittedName>
</protein>
<dbReference type="EMBL" id="JACHLE010000003">
    <property type="protein sequence ID" value="MBB4807062.1"/>
    <property type="molecule type" value="Genomic_DNA"/>
</dbReference>
<accession>A0A840KJK5</accession>
<name>A0A840KJK5_9FLAO</name>
<dbReference type="Proteomes" id="UP000592180">
    <property type="component" value="Unassembled WGS sequence"/>
</dbReference>
<gene>
    <name evidence="1" type="ORF">HNP38_002366</name>
</gene>
<organism evidence="1 2">
    <name type="scientific">Chryseobacterium defluvii</name>
    <dbReference type="NCBI Taxonomy" id="160396"/>
    <lineage>
        <taxon>Bacteria</taxon>
        <taxon>Pseudomonadati</taxon>
        <taxon>Bacteroidota</taxon>
        <taxon>Flavobacteriia</taxon>
        <taxon>Flavobacteriales</taxon>
        <taxon>Weeksellaceae</taxon>
        <taxon>Chryseobacterium group</taxon>
        <taxon>Chryseobacterium</taxon>
    </lineage>
</organism>
<evidence type="ECO:0000313" key="2">
    <source>
        <dbReference type="Proteomes" id="UP000592180"/>
    </source>
</evidence>
<comment type="caution">
    <text evidence="1">The sequence shown here is derived from an EMBL/GenBank/DDBJ whole genome shotgun (WGS) entry which is preliminary data.</text>
</comment>
<dbReference type="AlphaFoldDB" id="A0A840KJK5"/>
<reference evidence="1 2" key="1">
    <citation type="submission" date="2020-08" db="EMBL/GenBank/DDBJ databases">
        <title>Functional genomics of gut bacteria from endangered species of beetles.</title>
        <authorList>
            <person name="Carlos-Shanley C."/>
        </authorList>
    </citation>
    <scope>NUCLEOTIDE SEQUENCE [LARGE SCALE GENOMIC DNA]</scope>
    <source>
        <strain evidence="1 2">S00151</strain>
    </source>
</reference>
<keyword evidence="2" id="KW-1185">Reference proteome</keyword>